<evidence type="ECO:0000256" key="1">
    <source>
        <dbReference type="ARBA" id="ARBA00006638"/>
    </source>
</evidence>
<feature type="compositionally biased region" description="Basic residues" evidence="4">
    <location>
        <begin position="220"/>
        <end position="239"/>
    </location>
</feature>
<feature type="compositionally biased region" description="Low complexity" evidence="4">
    <location>
        <begin position="182"/>
        <end position="212"/>
    </location>
</feature>
<feature type="region of interest" description="Disordered" evidence="4">
    <location>
        <begin position="182"/>
        <end position="239"/>
    </location>
</feature>
<dbReference type="InterPro" id="IPR041247">
    <property type="entry name" value="Rad52_fam"/>
</dbReference>
<reference evidence="5" key="1">
    <citation type="submission" date="2013-08" db="EMBL/GenBank/DDBJ databases">
        <authorList>
            <person name="Mendez C."/>
            <person name="Richter M."/>
            <person name="Ferrer M."/>
            <person name="Sanchez J."/>
        </authorList>
    </citation>
    <scope>NUCLEOTIDE SEQUENCE</scope>
</reference>
<evidence type="ECO:0000256" key="4">
    <source>
        <dbReference type="SAM" id="MobiDB-lite"/>
    </source>
</evidence>
<name>T0ZTX5_9ZZZZ</name>
<comment type="similarity">
    <text evidence="1">Belongs to the RAD52 family.</text>
</comment>
<keyword evidence="2" id="KW-0227">DNA damage</keyword>
<keyword evidence="3" id="KW-0234">DNA repair</keyword>
<evidence type="ECO:0000256" key="2">
    <source>
        <dbReference type="ARBA" id="ARBA00022763"/>
    </source>
</evidence>
<dbReference type="EMBL" id="AUZX01010441">
    <property type="protein sequence ID" value="EQD48012.1"/>
    <property type="molecule type" value="Genomic_DNA"/>
</dbReference>
<gene>
    <name evidence="5" type="ORF">B1A_14229</name>
</gene>
<protein>
    <submittedName>
        <fullName evidence="5">Rad52/22 double-strand break repair protein</fullName>
    </submittedName>
</protein>
<evidence type="ECO:0000313" key="5">
    <source>
        <dbReference type="EMBL" id="EQD48012.1"/>
    </source>
</evidence>
<organism evidence="5">
    <name type="scientific">mine drainage metagenome</name>
    <dbReference type="NCBI Taxonomy" id="410659"/>
    <lineage>
        <taxon>unclassified sequences</taxon>
        <taxon>metagenomes</taxon>
        <taxon>ecological metagenomes</taxon>
    </lineage>
</organism>
<dbReference type="Pfam" id="PF04098">
    <property type="entry name" value="Rad52_Rad22"/>
    <property type="match status" value="1"/>
</dbReference>
<accession>T0ZTX5</accession>
<evidence type="ECO:0000256" key="3">
    <source>
        <dbReference type="ARBA" id="ARBA00023204"/>
    </source>
</evidence>
<feature type="non-terminal residue" evidence="5">
    <location>
        <position position="239"/>
    </location>
</feature>
<sequence length="239" mass="27285">MEPKLSPEQREALIAQLKEPFHPRDVHWRVLRKQKNNDKRGEVVAYVKSAVYRERLTELFTTAGWTSRCETAMFSNLTRDKGSAKVNTGKLLVTCTITIDGFGTHSSTGEEWADEDNALTTAEAQAFKRTCAFFGLGDYISKIEKPWVDLDQYGNIVDKNGKKFSPPLPDWALPKKYLEECGSQMSQQETRQQQGGQQRQQAPSATQQQRQAKPATATTPHRRNHLPRHRRSPHRPRQP</sequence>
<dbReference type="GO" id="GO:0006281">
    <property type="term" value="P:DNA repair"/>
    <property type="evidence" value="ECO:0007669"/>
    <property type="project" value="UniProtKB-KW"/>
</dbReference>
<comment type="caution">
    <text evidence="5">The sequence shown here is derived from an EMBL/GenBank/DDBJ whole genome shotgun (WGS) entry which is preliminary data.</text>
</comment>
<reference evidence="5" key="2">
    <citation type="journal article" date="2014" name="ISME J.">
        <title>Microbial stratification in low pH oxic and suboxic macroscopic growths along an acid mine drainage.</title>
        <authorList>
            <person name="Mendez-Garcia C."/>
            <person name="Mesa V."/>
            <person name="Sprenger R.R."/>
            <person name="Richter M."/>
            <person name="Diez M.S."/>
            <person name="Solano J."/>
            <person name="Bargiela R."/>
            <person name="Golyshina O.V."/>
            <person name="Manteca A."/>
            <person name="Ramos J.L."/>
            <person name="Gallego J.R."/>
            <person name="Llorente I."/>
            <person name="Martins Dos Santos V.A."/>
            <person name="Jensen O.N."/>
            <person name="Pelaez A.I."/>
            <person name="Sanchez J."/>
            <person name="Ferrer M."/>
        </authorList>
    </citation>
    <scope>NUCLEOTIDE SEQUENCE</scope>
</reference>
<dbReference type="AlphaFoldDB" id="T0ZTX5"/>
<proteinExistence type="inferred from homology"/>